<evidence type="ECO:0000259" key="9">
    <source>
        <dbReference type="Pfam" id="PF04116"/>
    </source>
</evidence>
<comment type="caution">
    <text evidence="10">The sequence shown here is derived from an EMBL/GenBank/DDBJ whole genome shotgun (WGS) entry which is preliminary data.</text>
</comment>
<dbReference type="GO" id="GO:0016020">
    <property type="term" value="C:membrane"/>
    <property type="evidence" value="ECO:0007669"/>
    <property type="project" value="GOC"/>
</dbReference>
<proteinExistence type="predicted"/>
<evidence type="ECO:0000256" key="7">
    <source>
        <dbReference type="SAM" id="MobiDB-lite"/>
    </source>
</evidence>
<dbReference type="GO" id="GO:0008610">
    <property type="term" value="P:lipid biosynthetic process"/>
    <property type="evidence" value="ECO:0007669"/>
    <property type="project" value="InterPro"/>
</dbReference>
<feature type="domain" description="Fatty acid hydroxylase" evidence="9">
    <location>
        <begin position="89"/>
        <end position="227"/>
    </location>
</feature>
<dbReference type="AlphaFoldDB" id="A0A6N9HFH1"/>
<dbReference type="EMBL" id="WWCJ01000006">
    <property type="protein sequence ID" value="MYN02328.1"/>
    <property type="molecule type" value="Genomic_DNA"/>
</dbReference>
<dbReference type="PANTHER" id="PTHR21624">
    <property type="entry name" value="STEROL DESATURASE-RELATED PROTEIN"/>
    <property type="match status" value="1"/>
</dbReference>
<keyword evidence="3 8" id="KW-1133">Transmembrane helix</keyword>
<dbReference type="Proteomes" id="UP000448575">
    <property type="component" value="Unassembled WGS sequence"/>
</dbReference>
<accession>A0A6N9HFH1</accession>
<dbReference type="InterPro" id="IPR006694">
    <property type="entry name" value="Fatty_acid_hydroxylase"/>
</dbReference>
<feature type="region of interest" description="Disordered" evidence="7">
    <location>
        <begin position="249"/>
        <end position="270"/>
    </location>
</feature>
<evidence type="ECO:0000313" key="11">
    <source>
        <dbReference type="Proteomes" id="UP000448575"/>
    </source>
</evidence>
<evidence type="ECO:0000256" key="5">
    <source>
        <dbReference type="ARBA" id="ARBA00023098"/>
    </source>
</evidence>
<evidence type="ECO:0000256" key="6">
    <source>
        <dbReference type="ARBA" id="ARBA00023136"/>
    </source>
</evidence>
<name>A0A6N9HFH1_9BURK</name>
<keyword evidence="2 8" id="KW-0812">Transmembrane</keyword>
<feature type="transmembrane region" description="Helical" evidence="8">
    <location>
        <begin position="6"/>
        <end position="22"/>
    </location>
</feature>
<feature type="transmembrane region" description="Helical" evidence="8">
    <location>
        <begin position="42"/>
        <end position="64"/>
    </location>
</feature>
<evidence type="ECO:0000313" key="10">
    <source>
        <dbReference type="EMBL" id="MYN02328.1"/>
    </source>
</evidence>
<evidence type="ECO:0000256" key="1">
    <source>
        <dbReference type="ARBA" id="ARBA00004127"/>
    </source>
</evidence>
<keyword evidence="11" id="KW-1185">Reference proteome</keyword>
<gene>
    <name evidence="10" type="ORF">GTP41_09475</name>
</gene>
<organism evidence="10 11">
    <name type="scientific">Pseudoduganella guangdongensis</name>
    <dbReference type="NCBI Taxonomy" id="2692179"/>
    <lineage>
        <taxon>Bacteria</taxon>
        <taxon>Pseudomonadati</taxon>
        <taxon>Pseudomonadota</taxon>
        <taxon>Betaproteobacteria</taxon>
        <taxon>Burkholderiales</taxon>
        <taxon>Oxalobacteraceae</taxon>
        <taxon>Telluria group</taxon>
        <taxon>Pseudoduganella</taxon>
    </lineage>
</organism>
<protein>
    <submittedName>
        <fullName evidence="10">Sterol desaturase family protein</fullName>
    </submittedName>
</protein>
<keyword evidence="5" id="KW-0443">Lipid metabolism</keyword>
<sequence>MALQALRLALWLCVLCAIFLPLERYFALRQAPGGKALRGDDLFYYFANSLLPMIVLALPLALAAQLAGALLPAWLPATLGGLPLAPRLLLVLVIGELGAYWAHRLAHRWPLLWRFHAVHHSPTHIYFLVNTRAHPVDLLFTRMCSLTPLYVLGLAGPTAAGSAAPVALILVGTLWGFFIHSNLRVRFGPLEWLLSTPAFHHWHHTRRDHVDRNFAAMLPLLDRLFGTHYLPRSWPAEYGSETPVADTLPGQLADPFLPASKAGNVDRTES</sequence>
<dbReference type="Pfam" id="PF04116">
    <property type="entry name" value="FA_hydroxylase"/>
    <property type="match status" value="1"/>
</dbReference>
<feature type="transmembrane region" description="Helical" evidence="8">
    <location>
        <begin position="84"/>
        <end position="102"/>
    </location>
</feature>
<evidence type="ECO:0000256" key="2">
    <source>
        <dbReference type="ARBA" id="ARBA00022692"/>
    </source>
</evidence>
<feature type="transmembrane region" description="Helical" evidence="8">
    <location>
        <begin position="149"/>
        <end position="178"/>
    </location>
</feature>
<dbReference type="GO" id="GO:0006643">
    <property type="term" value="P:membrane lipid metabolic process"/>
    <property type="evidence" value="ECO:0007669"/>
    <property type="project" value="TreeGrafter"/>
</dbReference>
<dbReference type="GO" id="GO:0005506">
    <property type="term" value="F:iron ion binding"/>
    <property type="evidence" value="ECO:0007669"/>
    <property type="project" value="InterPro"/>
</dbReference>
<keyword evidence="4" id="KW-0560">Oxidoreductase</keyword>
<evidence type="ECO:0000256" key="8">
    <source>
        <dbReference type="SAM" id="Phobius"/>
    </source>
</evidence>
<reference evidence="10 11" key="1">
    <citation type="submission" date="2019-12" db="EMBL/GenBank/DDBJ databases">
        <title>Novel species isolated from a subtropical stream in China.</title>
        <authorList>
            <person name="Lu H."/>
        </authorList>
    </citation>
    <scope>NUCLEOTIDE SEQUENCE [LARGE SCALE GENOMIC DNA]</scope>
    <source>
        <strain evidence="10 11">DS3</strain>
    </source>
</reference>
<dbReference type="GO" id="GO:0050479">
    <property type="term" value="F:glyceryl-ether monooxygenase activity"/>
    <property type="evidence" value="ECO:0007669"/>
    <property type="project" value="TreeGrafter"/>
</dbReference>
<evidence type="ECO:0000256" key="4">
    <source>
        <dbReference type="ARBA" id="ARBA00023002"/>
    </source>
</evidence>
<dbReference type="GO" id="GO:0012505">
    <property type="term" value="C:endomembrane system"/>
    <property type="evidence" value="ECO:0007669"/>
    <property type="project" value="UniProtKB-SubCell"/>
</dbReference>
<comment type="subcellular location">
    <subcellularLocation>
        <location evidence="1">Endomembrane system</location>
        <topology evidence="1">Multi-pass membrane protein</topology>
    </subcellularLocation>
</comment>
<dbReference type="InterPro" id="IPR051689">
    <property type="entry name" value="Sterol_desaturase/TMEM195"/>
</dbReference>
<evidence type="ECO:0000256" key="3">
    <source>
        <dbReference type="ARBA" id="ARBA00022989"/>
    </source>
</evidence>
<dbReference type="PANTHER" id="PTHR21624:SF1">
    <property type="entry name" value="ALKYLGLYCEROL MONOOXYGENASE"/>
    <property type="match status" value="1"/>
</dbReference>
<keyword evidence="6 8" id="KW-0472">Membrane</keyword>